<keyword evidence="2" id="KW-1185">Reference proteome</keyword>
<dbReference type="EMBL" id="CP015588">
    <property type="protein sequence ID" value="APY89560.1"/>
    <property type="molecule type" value="Genomic_DNA"/>
</dbReference>
<evidence type="ECO:0008006" key="3">
    <source>
        <dbReference type="Google" id="ProtNLM"/>
    </source>
</evidence>
<proteinExistence type="predicted"/>
<name>A0ABM6H0V8_9ACTN</name>
<sequence>MAPHGRRPPHEYLREVFALARLMHLWRALADQTETWAEQRLHADGRRFAAAAEPLTESPVLTASGQSVLDSCVRLAERA</sequence>
<evidence type="ECO:0000313" key="1">
    <source>
        <dbReference type="EMBL" id="APY89560.1"/>
    </source>
</evidence>
<accession>A0ABM6H0V8</accession>
<organism evidence="1 2">
    <name type="scientific">Streptomyces alfalfae</name>
    <dbReference type="NCBI Taxonomy" id="1642299"/>
    <lineage>
        <taxon>Bacteria</taxon>
        <taxon>Bacillati</taxon>
        <taxon>Actinomycetota</taxon>
        <taxon>Actinomycetes</taxon>
        <taxon>Kitasatosporales</taxon>
        <taxon>Streptomycetaceae</taxon>
        <taxon>Streptomyces</taxon>
    </lineage>
</organism>
<reference evidence="1 2" key="1">
    <citation type="submission" date="2016-05" db="EMBL/GenBank/DDBJ databases">
        <authorList>
            <person name="Gu J."/>
        </authorList>
    </citation>
    <scope>NUCLEOTIDE SEQUENCE [LARGE SCALE GENOMIC DNA]</scope>
    <source>
        <strain evidence="1 2">ACCC40021</strain>
    </source>
</reference>
<dbReference type="Proteomes" id="UP000187191">
    <property type="component" value="Chromosome"/>
</dbReference>
<evidence type="ECO:0000313" key="2">
    <source>
        <dbReference type="Proteomes" id="UP000187191"/>
    </source>
</evidence>
<gene>
    <name evidence="1" type="ORF">A7J05_31150</name>
</gene>
<protein>
    <recommendedName>
        <fullName evidence="3">Transposase</fullName>
    </recommendedName>
</protein>